<name>A0AAV7EHL2_ARIFI</name>
<evidence type="ECO:0000256" key="1">
    <source>
        <dbReference type="SAM" id="SignalP"/>
    </source>
</evidence>
<dbReference type="PANTHER" id="PTHR33916">
    <property type="entry name" value="EXPANSIN-LIKE EG45 DOMAIN-CONTAINING PROTEIN"/>
    <property type="match status" value="1"/>
</dbReference>
<evidence type="ECO:0000313" key="4">
    <source>
        <dbReference type="Proteomes" id="UP000825729"/>
    </source>
</evidence>
<dbReference type="AlphaFoldDB" id="A0AAV7EHL2"/>
<gene>
    <name evidence="3" type="ORF">H6P81_013693</name>
</gene>
<dbReference type="EMBL" id="JAINDJ010000005">
    <property type="protein sequence ID" value="KAG9447565.1"/>
    <property type="molecule type" value="Genomic_DNA"/>
</dbReference>
<evidence type="ECO:0000259" key="2">
    <source>
        <dbReference type="Pfam" id="PF24804"/>
    </source>
</evidence>
<keyword evidence="1" id="KW-0732">Signal</keyword>
<feature type="signal peptide" evidence="1">
    <location>
        <begin position="1"/>
        <end position="29"/>
    </location>
</feature>
<feature type="domain" description="DUF7705" evidence="2">
    <location>
        <begin position="31"/>
        <end position="496"/>
    </location>
</feature>
<dbReference type="Pfam" id="PF24804">
    <property type="entry name" value="DUF7705"/>
    <property type="match status" value="1"/>
</dbReference>
<sequence>MGRISSCLGRCYLVVLAVTLLSLPYGGDSAMSAVGDPGMKRDSLRVAIESWNQCNEVGEEVPFQGSPRAADCFDLIVSDDQTDPSKKYSIIHRVSDEDNKLGVGDPFLGIPPEALHDVDLYAPAKEAYLGYQCQVNDFPNPWNFWMLMLKSGNQDVYSGLCPENGKKIGPFQPSTRFPCFGPGCMNHPIIFHDYTALQDDNVTLRGSFYGTWDLNADRRVGLEGQNISLFSVVWEKEIGTGSWIFHHKLKTSAKYPWLMLYLRSDATKGLSGGYHYPTRGMSKIIPESPNFKVRHTLNITQGGGKQSQFYLLDMGSCWKNDGRPCDGDVLTDVTRYSEMIINPDVTSWCRPDNLNVCPPYHTFPNGTRVHRNDTENYPYGAYHLHCSPGNAKYLEEPYDLCDPYSNPQAQEILQIVPHPVWGDYGYPTKAGEGWIGDGRTWELDVGRLSRDLYFYQDPGTPPAKRTWPSIDVGTEIYISAEGEVAEWTLTDFDIIITDPAK</sequence>
<evidence type="ECO:0000313" key="3">
    <source>
        <dbReference type="EMBL" id="KAG9447565.1"/>
    </source>
</evidence>
<dbReference type="Proteomes" id="UP000825729">
    <property type="component" value="Unassembled WGS sequence"/>
</dbReference>
<protein>
    <recommendedName>
        <fullName evidence="2">DUF7705 domain-containing protein</fullName>
    </recommendedName>
</protein>
<organism evidence="3 4">
    <name type="scientific">Aristolochia fimbriata</name>
    <name type="common">White veined hardy Dutchman's pipe vine</name>
    <dbReference type="NCBI Taxonomy" id="158543"/>
    <lineage>
        <taxon>Eukaryota</taxon>
        <taxon>Viridiplantae</taxon>
        <taxon>Streptophyta</taxon>
        <taxon>Embryophyta</taxon>
        <taxon>Tracheophyta</taxon>
        <taxon>Spermatophyta</taxon>
        <taxon>Magnoliopsida</taxon>
        <taxon>Magnoliidae</taxon>
        <taxon>Piperales</taxon>
        <taxon>Aristolochiaceae</taxon>
        <taxon>Aristolochia</taxon>
    </lineage>
</organism>
<dbReference type="PANTHER" id="PTHR33916:SF8">
    <property type="entry name" value="OS05G0272800 PROTEIN"/>
    <property type="match status" value="1"/>
</dbReference>
<reference evidence="3 4" key="1">
    <citation type="submission" date="2021-07" db="EMBL/GenBank/DDBJ databases">
        <title>The Aristolochia fimbriata genome: insights into angiosperm evolution, floral development and chemical biosynthesis.</title>
        <authorList>
            <person name="Jiao Y."/>
        </authorList>
    </citation>
    <scope>NUCLEOTIDE SEQUENCE [LARGE SCALE GENOMIC DNA]</scope>
    <source>
        <strain evidence="3">IBCAS-2021</strain>
        <tissue evidence="3">Leaf</tissue>
    </source>
</reference>
<keyword evidence="4" id="KW-1185">Reference proteome</keyword>
<accession>A0AAV7EHL2</accession>
<proteinExistence type="predicted"/>
<dbReference type="InterPro" id="IPR056122">
    <property type="entry name" value="DUF7705"/>
</dbReference>
<comment type="caution">
    <text evidence="3">The sequence shown here is derived from an EMBL/GenBank/DDBJ whole genome shotgun (WGS) entry which is preliminary data.</text>
</comment>
<feature type="chain" id="PRO_5043753602" description="DUF7705 domain-containing protein" evidence="1">
    <location>
        <begin position="30"/>
        <end position="501"/>
    </location>
</feature>